<evidence type="ECO:0000256" key="6">
    <source>
        <dbReference type="PIRSR" id="PIRSR000097-3"/>
    </source>
</evidence>
<name>A0A1Y1HTF9_KLENI</name>
<dbReference type="InterPro" id="IPR018170">
    <property type="entry name" value="Aldo/ket_reductase_CS"/>
</dbReference>
<dbReference type="CDD" id="cd19125">
    <property type="entry name" value="AKR_AKR4C1-15"/>
    <property type="match status" value="1"/>
</dbReference>
<evidence type="ECO:0000256" key="4">
    <source>
        <dbReference type="PIRSR" id="PIRSR000097-1"/>
    </source>
</evidence>
<dbReference type="InterPro" id="IPR023210">
    <property type="entry name" value="NADP_OxRdtase_dom"/>
</dbReference>
<gene>
    <name evidence="8" type="ORF">KFL_000550020</name>
</gene>
<feature type="site" description="Lowers pKa of active site Tyr" evidence="6">
    <location>
        <position position="86"/>
    </location>
</feature>
<accession>A0A1Y1HTF9</accession>
<feature type="domain" description="NADP-dependent oxidoreductase" evidence="7">
    <location>
        <begin position="25"/>
        <end position="287"/>
    </location>
</feature>
<dbReference type="Pfam" id="PF00248">
    <property type="entry name" value="Aldo_ket_red"/>
    <property type="match status" value="1"/>
</dbReference>
<reference evidence="8 9" key="1">
    <citation type="journal article" date="2014" name="Nat. Commun.">
        <title>Klebsormidium flaccidum genome reveals primary factors for plant terrestrial adaptation.</title>
        <authorList>
            <person name="Hori K."/>
            <person name="Maruyama F."/>
            <person name="Fujisawa T."/>
            <person name="Togashi T."/>
            <person name="Yamamoto N."/>
            <person name="Seo M."/>
            <person name="Sato S."/>
            <person name="Yamada T."/>
            <person name="Mori H."/>
            <person name="Tajima N."/>
            <person name="Moriyama T."/>
            <person name="Ikeuchi M."/>
            <person name="Watanabe M."/>
            <person name="Wada H."/>
            <person name="Kobayashi K."/>
            <person name="Saito M."/>
            <person name="Masuda T."/>
            <person name="Sasaki-Sekimoto Y."/>
            <person name="Mashiguchi K."/>
            <person name="Awai K."/>
            <person name="Shimojima M."/>
            <person name="Masuda S."/>
            <person name="Iwai M."/>
            <person name="Nobusawa T."/>
            <person name="Narise T."/>
            <person name="Kondo S."/>
            <person name="Saito H."/>
            <person name="Sato R."/>
            <person name="Murakawa M."/>
            <person name="Ihara Y."/>
            <person name="Oshima-Yamada Y."/>
            <person name="Ohtaka K."/>
            <person name="Satoh M."/>
            <person name="Sonobe K."/>
            <person name="Ishii M."/>
            <person name="Ohtani R."/>
            <person name="Kanamori-Sato M."/>
            <person name="Honoki R."/>
            <person name="Miyazaki D."/>
            <person name="Mochizuki H."/>
            <person name="Umetsu J."/>
            <person name="Higashi K."/>
            <person name="Shibata D."/>
            <person name="Kamiya Y."/>
            <person name="Sato N."/>
            <person name="Nakamura Y."/>
            <person name="Tabata S."/>
            <person name="Ida S."/>
            <person name="Kurokawa K."/>
            <person name="Ohta H."/>
        </authorList>
    </citation>
    <scope>NUCLEOTIDE SEQUENCE [LARGE SCALE GENOMIC DNA]</scope>
    <source>
        <strain evidence="8 9">NIES-2285</strain>
    </source>
</reference>
<evidence type="ECO:0000259" key="7">
    <source>
        <dbReference type="Pfam" id="PF00248"/>
    </source>
</evidence>
<keyword evidence="2" id="KW-0521">NADP</keyword>
<dbReference type="PANTHER" id="PTHR11732">
    <property type="entry name" value="ALDO/KETO REDUCTASE"/>
    <property type="match status" value="1"/>
</dbReference>
<evidence type="ECO:0000256" key="5">
    <source>
        <dbReference type="PIRSR" id="PIRSR000097-2"/>
    </source>
</evidence>
<dbReference type="PROSITE" id="PS00798">
    <property type="entry name" value="ALDOKETO_REDUCTASE_1"/>
    <property type="match status" value="1"/>
</dbReference>
<keyword evidence="3" id="KW-0560">Oxidoreductase</keyword>
<dbReference type="STRING" id="105231.A0A1Y1HTF9"/>
<dbReference type="OMA" id="LWNDSHQ"/>
<protein>
    <submittedName>
        <fullName evidence="8">Alcohol dehydrogenase (NADP+)</fullName>
    </submittedName>
</protein>
<dbReference type="GO" id="GO:0005829">
    <property type="term" value="C:cytosol"/>
    <property type="evidence" value="ECO:0000318"/>
    <property type="project" value="GO_Central"/>
</dbReference>
<dbReference type="PIRSF" id="PIRSF000097">
    <property type="entry name" value="AKR"/>
    <property type="match status" value="1"/>
</dbReference>
<evidence type="ECO:0000256" key="2">
    <source>
        <dbReference type="ARBA" id="ARBA00022857"/>
    </source>
</evidence>
<dbReference type="GO" id="GO:0004032">
    <property type="term" value="F:aldose reductase (NADPH) activity"/>
    <property type="evidence" value="ECO:0000318"/>
    <property type="project" value="GO_Central"/>
</dbReference>
<dbReference type="InterPro" id="IPR020471">
    <property type="entry name" value="AKR"/>
</dbReference>
<evidence type="ECO:0000313" key="9">
    <source>
        <dbReference type="Proteomes" id="UP000054558"/>
    </source>
</evidence>
<dbReference type="FunFam" id="3.20.20.100:FF:000013">
    <property type="entry name" value="NADPH-dependent codeinone reductase 1-1"/>
    <property type="match status" value="1"/>
</dbReference>
<dbReference type="Proteomes" id="UP000054558">
    <property type="component" value="Unassembled WGS sequence"/>
</dbReference>
<dbReference type="Gene3D" id="3.20.20.100">
    <property type="entry name" value="NADP-dependent oxidoreductase domain"/>
    <property type="match status" value="1"/>
</dbReference>
<organism evidence="8 9">
    <name type="scientific">Klebsormidium nitens</name>
    <name type="common">Green alga</name>
    <name type="synonym">Ulothrix nitens</name>
    <dbReference type="NCBI Taxonomy" id="105231"/>
    <lineage>
        <taxon>Eukaryota</taxon>
        <taxon>Viridiplantae</taxon>
        <taxon>Streptophyta</taxon>
        <taxon>Klebsormidiophyceae</taxon>
        <taxon>Klebsormidiales</taxon>
        <taxon>Klebsormidiaceae</taxon>
        <taxon>Klebsormidium</taxon>
    </lineage>
</organism>
<dbReference type="InterPro" id="IPR036812">
    <property type="entry name" value="NAD(P)_OxRdtase_dom_sf"/>
</dbReference>
<evidence type="ECO:0000256" key="1">
    <source>
        <dbReference type="ARBA" id="ARBA00007905"/>
    </source>
</evidence>
<dbReference type="PRINTS" id="PR00069">
    <property type="entry name" value="ALDKETRDTASE"/>
</dbReference>
<proteinExistence type="inferred from homology"/>
<dbReference type="AlphaFoldDB" id="A0A1Y1HTF9"/>
<evidence type="ECO:0000256" key="3">
    <source>
        <dbReference type="ARBA" id="ARBA00023002"/>
    </source>
</evidence>
<keyword evidence="9" id="KW-1185">Reference proteome</keyword>
<dbReference type="SUPFAM" id="SSF51430">
    <property type="entry name" value="NAD(P)-linked oxidoreductase"/>
    <property type="match status" value="1"/>
</dbReference>
<feature type="active site" description="Proton donor" evidence="4">
    <location>
        <position position="57"/>
    </location>
</feature>
<dbReference type="OrthoDB" id="416253at2759"/>
<evidence type="ECO:0000313" key="8">
    <source>
        <dbReference type="EMBL" id="GAQ80469.1"/>
    </source>
</evidence>
<comment type="similarity">
    <text evidence="1">Belongs to the aldo/keto reductase family.</text>
</comment>
<dbReference type="InterPro" id="IPR044498">
    <property type="entry name" value="AKR4C"/>
</dbReference>
<dbReference type="PROSITE" id="PS00063">
    <property type="entry name" value="ALDOKETO_REDUCTASE_3"/>
    <property type="match status" value="1"/>
</dbReference>
<dbReference type="EMBL" id="DF237004">
    <property type="protein sequence ID" value="GAQ80469.1"/>
    <property type="molecule type" value="Genomic_DNA"/>
</dbReference>
<feature type="binding site" evidence="5">
    <location>
        <position position="119"/>
    </location>
    <ligand>
        <name>substrate</name>
    </ligand>
</feature>
<sequence>MGSEVGTGTKVSFKLNSGHQIPGVGLGTWRSEPGQVGEAVKTAIKAGYRHIDCAAIYGNEAEIGVALQSAFKEGLVKREELFVTSKLWNDQHAAEDVPQALKQTLSDLKLEYLDLYLIHWPLRVRKGDTSDSKLVDETNYEETWRAMERVKEQGLVKSIGVSNLSMKKLGEVLSYAKVPPAVNQIELHPLWRNDKMLAFAKEKGVHLSAYSPLGSGDENRKVLEYPVVKQIAEKLGKSPAQVVLRWGLQRGTSVLPKSTNFDRLRSNLEVTEWSLSEEDMKALSSIEDQGRIVAGTGFVGKKTGPYKTTTELWDGEL</sequence>